<name>A0A154QL60_9GAMM</name>
<reference evidence="8 9" key="1">
    <citation type="journal article" date="2016" name="MBio">
        <title>Lateral Gene Transfer in a Heavy Metal-Contaminated-Groundwater Microbial Community.</title>
        <authorList>
            <person name="Hemme C.L."/>
            <person name="Green S.J."/>
            <person name="Rishishwar L."/>
            <person name="Prakash O."/>
            <person name="Pettenato A."/>
            <person name="Chakraborty R."/>
            <person name="Deutschbauer A.M."/>
            <person name="Van Nostrand J.D."/>
            <person name="Wu L."/>
            <person name="He Z."/>
            <person name="Jordan I.K."/>
            <person name="Hazen T.C."/>
            <person name="Arkin A.P."/>
            <person name="Kostka J.E."/>
            <person name="Zhou J."/>
        </authorList>
    </citation>
    <scope>NUCLEOTIDE SEQUENCE [LARGE SCALE GENOMIC DNA]</scope>
    <source>
        <strain evidence="8 9">FW104-T7</strain>
    </source>
</reference>
<comment type="similarity">
    <text evidence="1 5">Belongs to the glycosyl hydrolase 3 family.</text>
</comment>
<dbReference type="EMBL" id="LVJS01000017">
    <property type="protein sequence ID" value="KZC24890.1"/>
    <property type="molecule type" value="Genomic_DNA"/>
</dbReference>
<dbReference type="InterPro" id="IPR001764">
    <property type="entry name" value="Glyco_hydro_3_N"/>
</dbReference>
<evidence type="ECO:0000256" key="1">
    <source>
        <dbReference type="ARBA" id="ARBA00005336"/>
    </source>
</evidence>
<dbReference type="PRINTS" id="PR00133">
    <property type="entry name" value="GLHYDRLASE3"/>
</dbReference>
<dbReference type="InterPro" id="IPR019800">
    <property type="entry name" value="Glyco_hydro_3_AS"/>
</dbReference>
<dbReference type="GO" id="GO:0005975">
    <property type="term" value="P:carbohydrate metabolic process"/>
    <property type="evidence" value="ECO:0007669"/>
    <property type="project" value="InterPro"/>
</dbReference>
<keyword evidence="4 5" id="KW-0326">Glycosidase</keyword>
<dbReference type="InterPro" id="IPR013783">
    <property type="entry name" value="Ig-like_fold"/>
</dbReference>
<evidence type="ECO:0000313" key="9">
    <source>
        <dbReference type="Proteomes" id="UP000076131"/>
    </source>
</evidence>
<dbReference type="FunFam" id="3.20.20.300:FF:000016">
    <property type="entry name" value="Exported beta-glucosidase"/>
    <property type="match status" value="1"/>
</dbReference>
<dbReference type="Gene3D" id="3.40.50.1700">
    <property type="entry name" value="Glycoside hydrolase family 3 C-terminal domain"/>
    <property type="match status" value="1"/>
</dbReference>
<organism evidence="8 9">
    <name type="scientific">Rhodanobacter thiooxydans</name>
    <dbReference type="NCBI Taxonomy" id="416169"/>
    <lineage>
        <taxon>Bacteria</taxon>
        <taxon>Pseudomonadati</taxon>
        <taxon>Pseudomonadota</taxon>
        <taxon>Gammaproteobacteria</taxon>
        <taxon>Lysobacterales</taxon>
        <taxon>Rhodanobacteraceae</taxon>
        <taxon>Rhodanobacter</taxon>
    </lineage>
</organism>
<dbReference type="Proteomes" id="UP000076131">
    <property type="component" value="Unassembled WGS sequence"/>
</dbReference>
<keyword evidence="9" id="KW-1185">Reference proteome</keyword>
<sequence>MSRRPRRLSACAFALAVVATATAAGEPPTRPWMNASLSPDARAALVVQAMSQDEKFQLITTAYGSASDGKPAPACALGSAGCTPAFARLGLPALQETDAGLGVARPLNAHSSDVATALPSGLATAASWDPAVAEAGGAMIGREAHRKGFNVLLAGGVNLLRDPRNGRNFEYAGEDPLLAGVMAGHAVRGIQSQHVVSTLKHYAINDLETGRNTMNAKLDPVAARESDLRAFEIALGVGEPGSVMCAYNRVNGTYACENAWLLDQVLKRDWGYQGFVMSDWGAVHSAAKSALAGLDQQSAGETFDPQVFFAAPLREAIARGEVPQARLDDMVQRILRSLFAVGAIDHPAKAAPIDYAADAKVAQRAAEAGAVLLRNEHNLLPLARTLKSVAVIGAHADKGVLAGGGSSAVTAPGGNAVPGLAPTVWPGPVMYDPSAPLAAIARRVGGKASYASGEDIAAAAKLAASSEVAVVFVQQWAAESFDRPHMALDGQQDALVAAVAKANPRTVVVLENNGPLTMPWLAQTAAVLEAWYPGSAGGEAIARLLFGEVDPSGRLPLSWPRDESQLPRPTIAGAGLAAIGLPPQGQPADTVDYDIEGADVGYRWFQRRGSEPLFPFGYGLGYTTFGYGPLTVTTDAAGAVTASFAVTNTGQRAGADVPQLYVQLPGEQVARLVGWQKVALQPGQTQRLRLALPAVRFARYDDQGHGWRVAAGSYRLLLGHSSAQIEQRAALQLPAVFPAGAQR</sequence>
<evidence type="ECO:0000256" key="4">
    <source>
        <dbReference type="ARBA" id="ARBA00023295"/>
    </source>
</evidence>
<dbReference type="InterPro" id="IPR036962">
    <property type="entry name" value="Glyco_hydro_3_N_sf"/>
</dbReference>
<keyword evidence="3" id="KW-0119">Carbohydrate metabolism</keyword>
<dbReference type="InterPro" id="IPR036881">
    <property type="entry name" value="Glyco_hydro_3_C_sf"/>
</dbReference>
<proteinExistence type="inferred from homology"/>
<dbReference type="GO" id="GO:0004553">
    <property type="term" value="F:hydrolase activity, hydrolyzing O-glycosyl compounds"/>
    <property type="evidence" value="ECO:0007669"/>
    <property type="project" value="InterPro"/>
</dbReference>
<evidence type="ECO:0000256" key="5">
    <source>
        <dbReference type="RuleBase" id="RU361161"/>
    </source>
</evidence>
<dbReference type="Pfam" id="PF01915">
    <property type="entry name" value="Glyco_hydro_3_C"/>
    <property type="match status" value="1"/>
</dbReference>
<evidence type="ECO:0000256" key="2">
    <source>
        <dbReference type="ARBA" id="ARBA00022801"/>
    </source>
</evidence>
<dbReference type="STRING" id="416169.RHOFW104T7_06400"/>
<feature type="signal peptide" evidence="6">
    <location>
        <begin position="1"/>
        <end position="23"/>
    </location>
</feature>
<dbReference type="RefSeq" id="WP_039954025.1">
    <property type="nucleotide sequence ID" value="NZ_LVJS01000017.1"/>
</dbReference>
<dbReference type="Gene3D" id="2.60.40.10">
    <property type="entry name" value="Immunoglobulins"/>
    <property type="match status" value="1"/>
</dbReference>
<feature type="chain" id="PRO_5007600183" evidence="6">
    <location>
        <begin position="24"/>
        <end position="743"/>
    </location>
</feature>
<dbReference type="InterPro" id="IPR026891">
    <property type="entry name" value="Fn3-like"/>
</dbReference>
<comment type="caution">
    <text evidence="8">The sequence shown here is derived from an EMBL/GenBank/DDBJ whole genome shotgun (WGS) entry which is preliminary data.</text>
</comment>
<accession>A0A154QL60</accession>
<feature type="domain" description="Fibronectin type III-like" evidence="7">
    <location>
        <begin position="656"/>
        <end position="722"/>
    </location>
</feature>
<dbReference type="PROSITE" id="PS00775">
    <property type="entry name" value="GLYCOSYL_HYDROL_F3"/>
    <property type="match status" value="1"/>
</dbReference>
<dbReference type="Gene3D" id="3.20.20.300">
    <property type="entry name" value="Glycoside hydrolase, family 3, N-terminal domain"/>
    <property type="match status" value="1"/>
</dbReference>
<dbReference type="Pfam" id="PF00933">
    <property type="entry name" value="Glyco_hydro_3"/>
    <property type="match status" value="1"/>
</dbReference>
<dbReference type="SMART" id="SM01217">
    <property type="entry name" value="Fn3_like"/>
    <property type="match status" value="1"/>
</dbReference>
<dbReference type="SUPFAM" id="SSF52279">
    <property type="entry name" value="Beta-D-glucan exohydrolase, C-terminal domain"/>
    <property type="match status" value="1"/>
</dbReference>
<keyword evidence="6" id="KW-0732">Signal</keyword>
<dbReference type="eggNOG" id="COG1472">
    <property type="taxonomic scope" value="Bacteria"/>
</dbReference>
<evidence type="ECO:0000256" key="6">
    <source>
        <dbReference type="SAM" id="SignalP"/>
    </source>
</evidence>
<dbReference type="PANTHER" id="PTHR42715">
    <property type="entry name" value="BETA-GLUCOSIDASE"/>
    <property type="match status" value="1"/>
</dbReference>
<keyword evidence="2 5" id="KW-0378">Hydrolase</keyword>
<evidence type="ECO:0000259" key="7">
    <source>
        <dbReference type="SMART" id="SM01217"/>
    </source>
</evidence>
<evidence type="ECO:0000256" key="3">
    <source>
        <dbReference type="ARBA" id="ARBA00023277"/>
    </source>
</evidence>
<dbReference type="InterPro" id="IPR002772">
    <property type="entry name" value="Glyco_hydro_3_C"/>
</dbReference>
<dbReference type="AlphaFoldDB" id="A0A154QL60"/>
<dbReference type="InterPro" id="IPR050288">
    <property type="entry name" value="Cellulose_deg_GH3"/>
</dbReference>
<evidence type="ECO:0000313" key="8">
    <source>
        <dbReference type="EMBL" id="KZC24890.1"/>
    </source>
</evidence>
<dbReference type="Pfam" id="PF14310">
    <property type="entry name" value="Fn3-like"/>
    <property type="match status" value="1"/>
</dbReference>
<gene>
    <name evidence="8" type="ORF">RHOFW104T7_06400</name>
</gene>
<dbReference type="PANTHER" id="PTHR42715:SF10">
    <property type="entry name" value="BETA-GLUCOSIDASE"/>
    <property type="match status" value="1"/>
</dbReference>
<dbReference type="SUPFAM" id="SSF51445">
    <property type="entry name" value="(Trans)glycosidases"/>
    <property type="match status" value="1"/>
</dbReference>
<dbReference type="InterPro" id="IPR017853">
    <property type="entry name" value="GH"/>
</dbReference>
<protein>
    <submittedName>
        <fullName evidence="8">Glycosyl hydrolase</fullName>
    </submittedName>
</protein>